<sequence>MKSNDIQVTLQKRKFFVEKRKLENHELQFFLQAAAERKSKVQHGAQLQQVLSDQQHINQQPLKLMETALPEQLKQYPDPQPINPEKMATQYTLPRIQSGINRHQSREDLHTAEFKNSVIETLQNNNYHILQEYVRDSKFNPIKEISKEKNITQFFVQKEMLINNYLDDEEQEVKAYVSTVKTQFMKKNNQTKKNNKKKQAQSLIESDMEKPKLMLRQKKTRAEEFVDQISKQINGQLDQIFERQRQADDEEYRFKQDIDQIKSNQSRRIQNFVDPRATKIRKNFRVINEKLDEIRKLDPHLQTLQKIQTRLKMVTTGAQGRASQRDLQSQMTYSDAPQNIFRSQSRIGLGGTMMKSKSNAVILNEILNVGRDSFTHKY</sequence>
<reference evidence="1 2" key="1">
    <citation type="submission" date="2014-06" db="EMBL/GenBank/DDBJ databases">
        <authorList>
            <person name="Swart Estienne"/>
        </authorList>
    </citation>
    <scope>NUCLEOTIDE SEQUENCE [LARGE SCALE GENOMIC DNA]</scope>
    <source>
        <strain evidence="1 2">130c</strain>
    </source>
</reference>
<dbReference type="InParanoid" id="A0A078BCH5"/>
<name>A0A078BCH5_STYLE</name>
<dbReference type="Proteomes" id="UP000039865">
    <property type="component" value="Unassembled WGS sequence"/>
</dbReference>
<protein>
    <submittedName>
        <fullName evidence="1">Uncharacterized protein</fullName>
    </submittedName>
</protein>
<gene>
    <name evidence="1" type="primary">Contig13939.g14875</name>
    <name evidence="1" type="ORF">STYLEM_20467</name>
</gene>
<evidence type="ECO:0000313" key="2">
    <source>
        <dbReference type="Proteomes" id="UP000039865"/>
    </source>
</evidence>
<accession>A0A078BCH5</accession>
<dbReference type="AlphaFoldDB" id="A0A078BCH5"/>
<dbReference type="OrthoDB" id="326703at2759"/>
<evidence type="ECO:0000313" key="1">
    <source>
        <dbReference type="EMBL" id="CDW91313.1"/>
    </source>
</evidence>
<proteinExistence type="predicted"/>
<dbReference type="EMBL" id="CCKQ01019291">
    <property type="protein sequence ID" value="CDW91313.1"/>
    <property type="molecule type" value="Genomic_DNA"/>
</dbReference>
<organism evidence="1 2">
    <name type="scientific">Stylonychia lemnae</name>
    <name type="common">Ciliate</name>
    <dbReference type="NCBI Taxonomy" id="5949"/>
    <lineage>
        <taxon>Eukaryota</taxon>
        <taxon>Sar</taxon>
        <taxon>Alveolata</taxon>
        <taxon>Ciliophora</taxon>
        <taxon>Intramacronucleata</taxon>
        <taxon>Spirotrichea</taxon>
        <taxon>Stichotrichia</taxon>
        <taxon>Sporadotrichida</taxon>
        <taxon>Oxytrichidae</taxon>
        <taxon>Stylonychinae</taxon>
        <taxon>Stylonychia</taxon>
    </lineage>
</organism>
<keyword evidence="2" id="KW-1185">Reference proteome</keyword>